<comment type="caution">
    <text evidence="5">Lacks conserved residue(s) required for the propagation of feature annotation.</text>
</comment>
<evidence type="ECO:0000256" key="6">
    <source>
        <dbReference type="SAM" id="SignalP"/>
    </source>
</evidence>
<dbReference type="PANTHER" id="PTHR12352:SF3">
    <property type="entry name" value="NIDOGEN-2"/>
    <property type="match status" value="1"/>
</dbReference>
<dbReference type="InterPro" id="IPR051950">
    <property type="entry name" value="Dev_reg/Prot_inhib"/>
</dbReference>
<dbReference type="PROSITE" id="PS00484">
    <property type="entry name" value="THYROGLOBULIN_1_1"/>
    <property type="match status" value="5"/>
</dbReference>
<dbReference type="InterPro" id="IPR036857">
    <property type="entry name" value="Thyroglobulin_1_sf"/>
</dbReference>
<dbReference type="AlphaFoldDB" id="A0A7M5XMA3"/>
<protein>
    <recommendedName>
        <fullName evidence="7">Thyroglobulin type-1 domain-containing protein</fullName>
    </recommendedName>
</protein>
<feature type="disulfide bond" evidence="5">
    <location>
        <begin position="193"/>
        <end position="200"/>
    </location>
</feature>
<dbReference type="EnsemblMetazoa" id="CLYHEMT025493.4">
    <property type="protein sequence ID" value="CLYHEMP025493.4"/>
    <property type="gene ID" value="CLYHEMG025493"/>
</dbReference>
<feature type="domain" description="Thyroglobulin type-1" evidence="7">
    <location>
        <begin position="158"/>
        <end position="223"/>
    </location>
</feature>
<evidence type="ECO:0000256" key="5">
    <source>
        <dbReference type="PROSITE-ProRule" id="PRU00500"/>
    </source>
</evidence>
<keyword evidence="4 5" id="KW-1015">Disulfide bond</keyword>
<feature type="domain" description="Thyroglobulin type-1" evidence="7">
    <location>
        <begin position="225"/>
        <end position="292"/>
    </location>
</feature>
<evidence type="ECO:0000313" key="8">
    <source>
        <dbReference type="EnsemblMetazoa" id="CLYHEMP025493.4"/>
    </source>
</evidence>
<evidence type="ECO:0000256" key="4">
    <source>
        <dbReference type="ARBA" id="ARBA00023157"/>
    </source>
</evidence>
<evidence type="ECO:0000256" key="2">
    <source>
        <dbReference type="ARBA" id="ARBA00022525"/>
    </source>
</evidence>
<keyword evidence="2" id="KW-0964">Secreted</keyword>
<organism evidence="8 9">
    <name type="scientific">Clytia hemisphaerica</name>
    <dbReference type="NCBI Taxonomy" id="252671"/>
    <lineage>
        <taxon>Eukaryota</taxon>
        <taxon>Metazoa</taxon>
        <taxon>Cnidaria</taxon>
        <taxon>Hydrozoa</taxon>
        <taxon>Hydroidolina</taxon>
        <taxon>Leptothecata</taxon>
        <taxon>Obeliida</taxon>
        <taxon>Clytiidae</taxon>
        <taxon>Clytia</taxon>
    </lineage>
</organism>
<feature type="chain" id="PRO_5029763722" description="Thyroglobulin type-1 domain-containing protein" evidence="6">
    <location>
        <begin position="18"/>
        <end position="777"/>
    </location>
</feature>
<feature type="disulfide bond" evidence="5">
    <location>
        <begin position="546"/>
        <end position="553"/>
    </location>
</feature>
<dbReference type="GO" id="GO:0005604">
    <property type="term" value="C:basement membrane"/>
    <property type="evidence" value="ECO:0007669"/>
    <property type="project" value="TreeGrafter"/>
</dbReference>
<feature type="disulfide bond" evidence="5">
    <location>
        <begin position="404"/>
        <end position="411"/>
    </location>
</feature>
<feature type="disulfide bond" evidence="5">
    <location>
        <begin position="120"/>
        <end position="127"/>
    </location>
</feature>
<feature type="domain" description="Thyroglobulin type-1" evidence="7">
    <location>
        <begin position="443"/>
        <end position="507"/>
    </location>
</feature>
<feature type="disulfide bond" evidence="5">
    <location>
        <begin position="335"/>
        <end position="342"/>
    </location>
</feature>
<dbReference type="GeneID" id="136799928"/>
<feature type="disulfide bond" evidence="5">
    <location>
        <begin position="262"/>
        <end position="269"/>
    </location>
</feature>
<feature type="signal peptide" evidence="6">
    <location>
        <begin position="1"/>
        <end position="17"/>
    </location>
</feature>
<dbReference type="SUPFAM" id="SSF57610">
    <property type="entry name" value="Thyroglobulin type-1 domain"/>
    <property type="match status" value="11"/>
</dbReference>
<feature type="domain" description="Thyroglobulin type-1" evidence="7">
    <location>
        <begin position="645"/>
        <end position="710"/>
    </location>
</feature>
<reference evidence="8" key="1">
    <citation type="submission" date="2021-01" db="UniProtKB">
        <authorList>
            <consortium name="EnsemblMetazoa"/>
        </authorList>
    </citation>
    <scope>IDENTIFICATION</scope>
</reference>
<evidence type="ECO:0000256" key="1">
    <source>
        <dbReference type="ARBA" id="ARBA00004613"/>
    </source>
</evidence>
<dbReference type="Proteomes" id="UP000594262">
    <property type="component" value="Unplaced"/>
</dbReference>
<feature type="domain" description="Thyroglobulin type-1" evidence="7">
    <location>
        <begin position="367"/>
        <end position="434"/>
    </location>
</feature>
<feature type="domain" description="Thyroglobulin type-1" evidence="7">
    <location>
        <begin position="17"/>
        <end position="81"/>
    </location>
</feature>
<feature type="domain" description="Thyroglobulin type-1" evidence="7">
    <location>
        <begin position="509"/>
        <end position="577"/>
    </location>
</feature>
<dbReference type="Gene3D" id="4.10.800.10">
    <property type="entry name" value="Thyroglobulin type-1"/>
    <property type="match status" value="11"/>
</dbReference>
<dbReference type="GO" id="GO:0005615">
    <property type="term" value="C:extracellular space"/>
    <property type="evidence" value="ECO:0007669"/>
    <property type="project" value="TreeGrafter"/>
</dbReference>
<dbReference type="Pfam" id="PF00086">
    <property type="entry name" value="Thyroglobulin_1"/>
    <property type="match status" value="11"/>
</dbReference>
<proteinExistence type="predicted"/>
<feature type="domain" description="Thyroglobulin type-1" evidence="7">
    <location>
        <begin position="83"/>
        <end position="150"/>
    </location>
</feature>
<feature type="domain" description="Thyroglobulin type-1" evidence="7">
    <location>
        <begin position="300"/>
        <end position="365"/>
    </location>
</feature>
<evidence type="ECO:0000259" key="7">
    <source>
        <dbReference type="PROSITE" id="PS51162"/>
    </source>
</evidence>
<dbReference type="SMART" id="SM00211">
    <property type="entry name" value="TY"/>
    <property type="match status" value="11"/>
</dbReference>
<feature type="domain" description="Thyroglobulin type-1" evidence="7">
    <location>
        <begin position="712"/>
        <end position="777"/>
    </location>
</feature>
<dbReference type="InterPro" id="IPR000716">
    <property type="entry name" value="Thyroglobulin_1"/>
</dbReference>
<keyword evidence="3" id="KW-0677">Repeat</keyword>
<dbReference type="GO" id="GO:0007160">
    <property type="term" value="P:cell-matrix adhesion"/>
    <property type="evidence" value="ECO:0007669"/>
    <property type="project" value="TreeGrafter"/>
</dbReference>
<keyword evidence="9" id="KW-1185">Reference proteome</keyword>
<comment type="subcellular location">
    <subcellularLocation>
        <location evidence="1">Secreted</location>
    </subcellularLocation>
</comment>
<keyword evidence="6" id="KW-0732">Signal</keyword>
<accession>A0A7M5XMA3</accession>
<name>A0A7M5XMA3_9CNID</name>
<dbReference type="PANTHER" id="PTHR12352">
    <property type="entry name" value="SECRETED MODULAR CALCIUM-BINDING PROTEIN"/>
    <property type="match status" value="1"/>
</dbReference>
<evidence type="ECO:0000256" key="3">
    <source>
        <dbReference type="ARBA" id="ARBA00022737"/>
    </source>
</evidence>
<dbReference type="PROSITE" id="PS51162">
    <property type="entry name" value="THYROGLOBULIN_1_2"/>
    <property type="match status" value="11"/>
</dbReference>
<dbReference type="OrthoDB" id="406800at2759"/>
<dbReference type="RefSeq" id="XP_066912657.1">
    <property type="nucleotide sequence ID" value="XM_067056556.1"/>
</dbReference>
<evidence type="ECO:0000313" key="9">
    <source>
        <dbReference type="Proteomes" id="UP000594262"/>
    </source>
</evidence>
<sequence>MRTSIFVFCLLFGVIFAKSCLDEVKELEAKPPMVGAYKPICQTNGLYAETQYHASYYFCVNPKTGEKILGTDVRFRKPSSCKTTPCMLQRHQGMLNSKQGMVGHFTPQCEEDGSFKKVQCHASTGFCYCVVPETGAKVVGTEVRGKPTNCEATGVNNAKTCLKHLQELDAKPALLGAFRPVCQANGLYAETQCHGSTGFCFCVVPETGKKILGTEIRGKPKSCKASPCLLARHEGLLKSQKMMVGHFTPQCEEDGSFKKVQCHASTGFCYCVVPETGAKVVGTEVRGKPTNCEATGVNNAKTCLKHLQELDAKPALLGAFRPVCQANGLYAETQCHGSTGFCFCVVPETGKKILGTEIRGKPKSCKATPCMLQRHQGMLKSQKMMVGHFTPQCEEDGSFKKVQCHGSTGYCFCVAADTGVKVEGTEVRGKPTNCETAGIDNADKPCLKQLNELQAKQPLLGQFKPKCQANGMFAEMQSHAGYHYCVFPKTGEEIKGTRIRFAQPKTCKATPCLIQRHHAMKDSDRGMVGQFTPQCETDGSFTVTQCHSSTGFCFCVVPETGEKLLGTELRFKKPKNCEMTECMHERHQALKSGLLGVFKPACDEDGLYSNVQCAEGICYCVFAKTGAKVLGTELERGVRPTTCELTKCFKKRHEFLSQTQPLLGARKPVCTADGNFNAVQCHEGVCHCVFPTTGEEVLGTMTRFRKPQSCKLTQCVLARHKGWKMASYGLLGVRIPRCAPSGDYQKVQCRNGMCWCVNPTTGKAVAGKSAQWTVPSC</sequence>
<feature type="domain" description="Thyroglobulin type-1" evidence="7">
    <location>
        <begin position="579"/>
        <end position="643"/>
    </location>
</feature>
<dbReference type="CDD" id="cd00191">
    <property type="entry name" value="TY"/>
    <property type="match status" value="8"/>
</dbReference>